<keyword evidence="3" id="KW-1185">Reference proteome</keyword>
<sequence>MVTKSSKADLSGGHFTSTTHHTTYDYISPLKLDLAGKHVLVTGAAWEYGVGYATATAFARAGASAIAIADLHGIPDDLAEELKLAAAHAGRPEPVVLSCVVDISKQDSVQTMYETVLKEFNGRLDVLVNNAAHMGPYQPILDVDPDVFWQSWEVNVRGLFNMMRAFLPLLLPRQETSSSTVNGLCTMINVASSGALSARPGSASYRSSKLAVLRLTETLQMEYGDKGLLTYCVNPGAIKTKLSENLPGRLREALPDQPDVAGDTIAWLAAERRDWLAGRYVSCPWNMEELLAKRDEIVEEDKLKIRMVF</sequence>
<dbReference type="Pfam" id="PF00106">
    <property type="entry name" value="adh_short"/>
    <property type="match status" value="1"/>
</dbReference>
<organism evidence="2 3">
    <name type="scientific">Aspergillus pseudoustus</name>
    <dbReference type="NCBI Taxonomy" id="1810923"/>
    <lineage>
        <taxon>Eukaryota</taxon>
        <taxon>Fungi</taxon>
        <taxon>Dikarya</taxon>
        <taxon>Ascomycota</taxon>
        <taxon>Pezizomycotina</taxon>
        <taxon>Eurotiomycetes</taxon>
        <taxon>Eurotiomycetidae</taxon>
        <taxon>Eurotiales</taxon>
        <taxon>Aspergillaceae</taxon>
        <taxon>Aspergillus</taxon>
        <taxon>Aspergillus subgen. Nidulantes</taxon>
    </lineage>
</organism>
<evidence type="ECO:0008006" key="4">
    <source>
        <dbReference type="Google" id="ProtNLM"/>
    </source>
</evidence>
<dbReference type="InterPro" id="IPR002347">
    <property type="entry name" value="SDR_fam"/>
</dbReference>
<dbReference type="PRINTS" id="PR00081">
    <property type="entry name" value="GDHRDH"/>
</dbReference>
<dbReference type="InterPro" id="IPR036291">
    <property type="entry name" value="NAD(P)-bd_dom_sf"/>
</dbReference>
<evidence type="ECO:0000256" key="1">
    <source>
        <dbReference type="RuleBase" id="RU000363"/>
    </source>
</evidence>
<dbReference type="EMBL" id="JBFXLU010000124">
    <property type="protein sequence ID" value="KAL2840178.1"/>
    <property type="molecule type" value="Genomic_DNA"/>
</dbReference>
<comment type="caution">
    <text evidence="2">The sequence shown here is derived from an EMBL/GenBank/DDBJ whole genome shotgun (WGS) entry which is preliminary data.</text>
</comment>
<name>A0ABR4JMI8_9EURO</name>
<evidence type="ECO:0000313" key="3">
    <source>
        <dbReference type="Proteomes" id="UP001610446"/>
    </source>
</evidence>
<protein>
    <recommendedName>
        <fullName evidence="4">NAD(P)-binding protein</fullName>
    </recommendedName>
</protein>
<evidence type="ECO:0000313" key="2">
    <source>
        <dbReference type="EMBL" id="KAL2840178.1"/>
    </source>
</evidence>
<dbReference type="CDD" id="cd05233">
    <property type="entry name" value="SDR_c"/>
    <property type="match status" value="1"/>
</dbReference>
<comment type="similarity">
    <text evidence="1">Belongs to the short-chain dehydrogenases/reductases (SDR) family.</text>
</comment>
<dbReference type="Proteomes" id="UP001610446">
    <property type="component" value="Unassembled WGS sequence"/>
</dbReference>
<dbReference type="PANTHER" id="PTHR43975:SF2">
    <property type="entry name" value="EG:BACR7A4.14 PROTEIN-RELATED"/>
    <property type="match status" value="1"/>
</dbReference>
<gene>
    <name evidence="2" type="ORF">BJY01DRAFT_218763</name>
</gene>
<dbReference type="PRINTS" id="PR00080">
    <property type="entry name" value="SDRFAMILY"/>
</dbReference>
<accession>A0ABR4JMI8</accession>
<reference evidence="2 3" key="1">
    <citation type="submission" date="2024-07" db="EMBL/GenBank/DDBJ databases">
        <title>Section-level genome sequencing and comparative genomics of Aspergillus sections Usti and Cavernicolus.</title>
        <authorList>
            <consortium name="Lawrence Berkeley National Laboratory"/>
            <person name="Nybo J.L."/>
            <person name="Vesth T.C."/>
            <person name="Theobald S."/>
            <person name="Frisvad J.C."/>
            <person name="Larsen T.O."/>
            <person name="Kjaerboelling I."/>
            <person name="Rothschild-Mancinelli K."/>
            <person name="Lyhne E.K."/>
            <person name="Kogle M.E."/>
            <person name="Barry K."/>
            <person name="Clum A."/>
            <person name="Na H."/>
            <person name="Ledsgaard L."/>
            <person name="Lin J."/>
            <person name="Lipzen A."/>
            <person name="Kuo A."/>
            <person name="Riley R."/>
            <person name="Mondo S."/>
            <person name="Labutti K."/>
            <person name="Haridas S."/>
            <person name="Pangalinan J."/>
            <person name="Salamov A.A."/>
            <person name="Simmons B.A."/>
            <person name="Magnuson J.K."/>
            <person name="Chen J."/>
            <person name="Drula E."/>
            <person name="Henrissat B."/>
            <person name="Wiebenga A."/>
            <person name="Lubbers R.J."/>
            <person name="Gomes A.C."/>
            <person name="Makela M.R."/>
            <person name="Stajich J."/>
            <person name="Grigoriev I.V."/>
            <person name="Mortensen U.H."/>
            <person name="De Vries R.P."/>
            <person name="Baker S.E."/>
            <person name="Andersen M.R."/>
        </authorList>
    </citation>
    <scope>NUCLEOTIDE SEQUENCE [LARGE SCALE GENOMIC DNA]</scope>
    <source>
        <strain evidence="2 3">CBS 123904</strain>
    </source>
</reference>
<dbReference type="Gene3D" id="3.40.50.720">
    <property type="entry name" value="NAD(P)-binding Rossmann-like Domain"/>
    <property type="match status" value="1"/>
</dbReference>
<dbReference type="PANTHER" id="PTHR43975">
    <property type="entry name" value="ZGC:101858"/>
    <property type="match status" value="1"/>
</dbReference>
<proteinExistence type="inferred from homology"/>
<dbReference type="SUPFAM" id="SSF51735">
    <property type="entry name" value="NAD(P)-binding Rossmann-fold domains"/>
    <property type="match status" value="1"/>
</dbReference>